<evidence type="ECO:0000256" key="17">
    <source>
        <dbReference type="ARBA" id="ARBA00023254"/>
    </source>
</evidence>
<keyword evidence="12" id="KW-0460">Magnesium</keyword>
<feature type="coiled-coil region" evidence="20">
    <location>
        <begin position="684"/>
        <end position="876"/>
    </location>
</feature>
<feature type="binding site" evidence="19">
    <location>
        <position position="653"/>
    </location>
    <ligand>
        <name>Zn(2+)</name>
        <dbReference type="ChEBI" id="CHEBI:29105"/>
    </ligand>
</feature>
<comment type="cofactor">
    <cofactor evidence="1">
        <name>Zn(2+)</name>
        <dbReference type="ChEBI" id="CHEBI:29105"/>
    </cofactor>
</comment>
<evidence type="ECO:0000256" key="11">
    <source>
        <dbReference type="ARBA" id="ARBA00022840"/>
    </source>
</evidence>
<dbReference type="SUPFAM" id="SSF52540">
    <property type="entry name" value="P-loop containing nucleoside triphosphate hydrolases"/>
    <property type="match status" value="2"/>
</dbReference>
<gene>
    <name evidence="22" type="primary">rad50</name>
</gene>
<dbReference type="GO" id="GO:0043047">
    <property type="term" value="F:single-stranded telomeric DNA binding"/>
    <property type="evidence" value="ECO:0007669"/>
    <property type="project" value="TreeGrafter"/>
</dbReference>
<feature type="coiled-coil region" evidence="20">
    <location>
        <begin position="432"/>
        <end position="530"/>
    </location>
</feature>
<dbReference type="Ensembl" id="ENSSFAT00005009374.1">
    <property type="protein sequence ID" value="ENSSFAP00005008941.1"/>
    <property type="gene ID" value="ENSSFAG00005004288.1"/>
</dbReference>
<comment type="similarity">
    <text evidence="4">Belongs to the SMC family. RAD50 subfamily.</text>
</comment>
<evidence type="ECO:0000256" key="14">
    <source>
        <dbReference type="ARBA" id="ARBA00023054"/>
    </source>
</evidence>
<feature type="domain" description="Zinc-hook" evidence="21">
    <location>
        <begin position="607"/>
        <end position="706"/>
    </location>
</feature>
<keyword evidence="16" id="KW-0539">Nucleus</keyword>
<evidence type="ECO:0000256" key="8">
    <source>
        <dbReference type="ARBA" id="ARBA00022763"/>
    </source>
</evidence>
<dbReference type="GO" id="GO:0000794">
    <property type="term" value="C:condensed nuclear chromosome"/>
    <property type="evidence" value="ECO:0007669"/>
    <property type="project" value="TreeGrafter"/>
</dbReference>
<evidence type="ECO:0000256" key="5">
    <source>
        <dbReference type="ARBA" id="ARBA00022454"/>
    </source>
</evidence>
<proteinExistence type="inferred from homology"/>
<dbReference type="Proteomes" id="UP000472267">
    <property type="component" value="Chromosome 10"/>
</dbReference>
<feature type="coiled-coil region" evidence="20">
    <location>
        <begin position="237"/>
        <end position="307"/>
    </location>
</feature>
<dbReference type="GO" id="GO:0000781">
    <property type="term" value="C:chromosome, telomeric region"/>
    <property type="evidence" value="ECO:0007669"/>
    <property type="project" value="UniProtKB-SubCell"/>
</dbReference>
<evidence type="ECO:0000256" key="9">
    <source>
        <dbReference type="ARBA" id="ARBA00022801"/>
    </source>
</evidence>
<keyword evidence="5" id="KW-0158">Chromosome</keyword>
<keyword evidence="10 19" id="KW-0862">Zinc</keyword>
<dbReference type="Pfam" id="PF04423">
    <property type="entry name" value="Rad50_zn_hook"/>
    <property type="match status" value="1"/>
</dbReference>
<dbReference type="GO" id="GO:0051880">
    <property type="term" value="F:G-quadruplex DNA binding"/>
    <property type="evidence" value="ECO:0007669"/>
    <property type="project" value="TreeGrafter"/>
</dbReference>
<dbReference type="Gene3D" id="1.10.287.510">
    <property type="entry name" value="Helix hairpin bin"/>
    <property type="match status" value="1"/>
</dbReference>
<evidence type="ECO:0000256" key="16">
    <source>
        <dbReference type="ARBA" id="ARBA00023242"/>
    </source>
</evidence>
<keyword evidence="23" id="KW-1185">Reference proteome</keyword>
<dbReference type="InterPro" id="IPR004584">
    <property type="entry name" value="Rad50_eukaryotes"/>
</dbReference>
<dbReference type="GO" id="GO:0070192">
    <property type="term" value="P:chromosome organization involved in meiotic cell cycle"/>
    <property type="evidence" value="ECO:0007669"/>
    <property type="project" value="TreeGrafter"/>
</dbReference>
<evidence type="ECO:0000256" key="12">
    <source>
        <dbReference type="ARBA" id="ARBA00022842"/>
    </source>
</evidence>
<evidence type="ECO:0000256" key="2">
    <source>
        <dbReference type="ARBA" id="ARBA00004123"/>
    </source>
</evidence>
<keyword evidence="7" id="KW-0547">Nucleotide-binding</keyword>
<comment type="subcellular location">
    <subcellularLocation>
        <location evidence="3">Chromosome</location>
        <location evidence="3">Telomere</location>
    </subcellularLocation>
    <subcellularLocation>
        <location evidence="2">Nucleus</location>
    </subcellularLocation>
</comment>
<dbReference type="GO" id="GO:0003691">
    <property type="term" value="F:double-stranded telomeric DNA binding"/>
    <property type="evidence" value="ECO:0007669"/>
    <property type="project" value="TreeGrafter"/>
</dbReference>
<reference evidence="22" key="2">
    <citation type="submission" date="2025-08" db="UniProtKB">
        <authorList>
            <consortium name="Ensembl"/>
        </authorList>
    </citation>
    <scope>IDENTIFICATION</scope>
</reference>
<protein>
    <recommendedName>
        <fullName evidence="21">Zinc-hook domain-containing protein</fullName>
    </recommendedName>
</protein>
<dbReference type="InterPro" id="IPR013134">
    <property type="entry name" value="Zn_hook_RAD50"/>
</dbReference>
<dbReference type="PANTHER" id="PTHR18867:SF12">
    <property type="entry name" value="DNA REPAIR PROTEIN RAD50"/>
    <property type="match status" value="1"/>
</dbReference>
<dbReference type="Gene3D" id="3.40.50.300">
    <property type="entry name" value="P-loop containing nucleotide triphosphate hydrolases"/>
    <property type="match status" value="2"/>
</dbReference>
<keyword evidence="17" id="KW-0469">Meiosis</keyword>
<evidence type="ECO:0000256" key="10">
    <source>
        <dbReference type="ARBA" id="ARBA00022833"/>
    </source>
</evidence>
<dbReference type="Pfam" id="PF13476">
    <property type="entry name" value="AAA_23"/>
    <property type="match status" value="1"/>
</dbReference>
<dbReference type="GO" id="GO:0000722">
    <property type="term" value="P:telomere maintenance via recombination"/>
    <property type="evidence" value="ECO:0007669"/>
    <property type="project" value="TreeGrafter"/>
</dbReference>
<dbReference type="PROSITE" id="PS51131">
    <property type="entry name" value="ZN_HOOK"/>
    <property type="match status" value="1"/>
</dbReference>
<evidence type="ECO:0000256" key="1">
    <source>
        <dbReference type="ARBA" id="ARBA00001947"/>
    </source>
</evidence>
<organism evidence="22 23">
    <name type="scientific">Salarias fasciatus</name>
    <name type="common">Jewelled blenny</name>
    <name type="synonym">Blennius fasciatus</name>
    <dbReference type="NCBI Taxonomy" id="181472"/>
    <lineage>
        <taxon>Eukaryota</taxon>
        <taxon>Metazoa</taxon>
        <taxon>Chordata</taxon>
        <taxon>Craniata</taxon>
        <taxon>Vertebrata</taxon>
        <taxon>Euteleostomi</taxon>
        <taxon>Actinopterygii</taxon>
        <taxon>Neopterygii</taxon>
        <taxon>Teleostei</taxon>
        <taxon>Neoteleostei</taxon>
        <taxon>Acanthomorphata</taxon>
        <taxon>Ovalentaria</taxon>
        <taxon>Blenniimorphae</taxon>
        <taxon>Blenniiformes</taxon>
        <taxon>Blennioidei</taxon>
        <taxon>Blenniidae</taxon>
        <taxon>Salariinae</taxon>
        <taxon>Salarias</taxon>
    </lineage>
</organism>
<dbReference type="GO" id="GO:0007004">
    <property type="term" value="P:telomere maintenance via telomerase"/>
    <property type="evidence" value="ECO:0007669"/>
    <property type="project" value="TreeGrafter"/>
</dbReference>
<evidence type="ECO:0000256" key="4">
    <source>
        <dbReference type="ARBA" id="ARBA00009439"/>
    </source>
</evidence>
<evidence type="ECO:0000313" key="22">
    <source>
        <dbReference type="Ensembl" id="ENSSFAP00005008941.1"/>
    </source>
</evidence>
<dbReference type="GO" id="GO:0016887">
    <property type="term" value="F:ATP hydrolysis activity"/>
    <property type="evidence" value="ECO:0007669"/>
    <property type="project" value="InterPro"/>
</dbReference>
<dbReference type="InterPro" id="IPR027417">
    <property type="entry name" value="P-loop_NTPase"/>
</dbReference>
<keyword evidence="9" id="KW-0378">Hydrolase</keyword>
<dbReference type="InterPro" id="IPR038729">
    <property type="entry name" value="Rad50/SbcC_AAA"/>
</dbReference>
<feature type="coiled-coil region" evidence="20">
    <location>
        <begin position="930"/>
        <end position="964"/>
    </location>
</feature>
<dbReference type="FunFam" id="3.40.50.300:FF:001065">
    <property type="entry name" value="DNA repair protein RAD50 isoform X1"/>
    <property type="match status" value="1"/>
</dbReference>
<feature type="coiled-coil region" evidence="20">
    <location>
        <begin position="1007"/>
        <end position="1034"/>
    </location>
</feature>
<accession>A0A672FPS0</accession>
<dbReference type="Pfam" id="PF13558">
    <property type="entry name" value="SbcC_Walker_B"/>
    <property type="match status" value="1"/>
</dbReference>
<evidence type="ECO:0000313" key="23">
    <source>
        <dbReference type="Proteomes" id="UP000472267"/>
    </source>
</evidence>
<sequence>MSKIDKMSILGVRSFGIEDKDKQVISFFTPLTVLVGPNGAGKTDAHETDVRAQIRLLFSDVNGEKVTIQRSMSCTLKGKSYQFKSLDQVITRIKDGKKVHLPSKCGELDREMISSLGVSKPVLNHVIFCHQEDSNWPLSEGKALKEKFDSIFAATKYIKALETMRQLRLKQSQTVRECQVELRYLKQNKEKAQQIRETVATKEAQLMASKDNVQRIEGQIDPLETRMMDIDLELGKVIKLDNEIQALNSRKKQMEEDNRELEQTMEQVFQGSDEQLQEVYQNHQRTVKEKERRLIDCQREQERAGRECQRLNRVKADLLVEQGRLQLEADRHTQNIKNRDTQVRSLSSHLEMEGFDRPPFTASQLESFHRHVTQRLEQEKEILSQVMADLQEKEQQKQQSIDEMRDKKTGLERTVELKRDLQRKRDQELRSIKADLQRLDGSSTRLQELENELAKAERELHSTVQSSNVEELKAEVVELQREKAELDRTHRQLDQEMETLNIHTTARTQMDMLKKDKAEKEEQVRKIKSRHNEDLVSLLGHFPNKRELAEWVYNKSKEINGTRDRLAKLNKDLASSEQNKSHIAAELRRKEQQLSADEEKFFNVCGSQDLEQDLNKLQEDLEKVSKQRAMLAGATAVYTQFISQLTEEREPCCPVCQRTFPTESDLQEVISDMQSKLRLVPDKLKNTEQDLKRKERKKDEIMALRPVRKSIEQLQENDIPDLRNRLQTVNREIERLKGDVEEQETLLGTLMSEEETAKACQQDISLMDRYLMDLKEVERKIAQQAAKLQGVDLTRTIQQVSQEKQETQHKLDTISSKMDLKRKLIQDQQDQIQAMKSAVNETRAEKLQLSSDMQKQQQLQEQCVEFTTEIQALNRDIRVPLHSPEVFSTLLKIYKCELHLISSIKERVKAVASFEREITKYTNEGKQEYKEQKESELQETNTQLHEAEKNKEKISKEMGNIRQDIDTQKVQERWLQDNLTLRKRVEELKEVVAKREALMKDMGNMQVMQLRQERRETERKLEDLKKNRSIALGRQKGFEEEILQFRKELREDQYDKADERYRNKMITMRTTELVIKDLDLYYKALDQTIMKFHSMKMDEINKIIRDLWRSTYRGQDIEYVEIRSDVAENASAGVKRRVYNYRVVMVKGDTALDMRGRCSAGQKVLASLIIRLALAETFCLNCGILALDEPTTNLDRENIESLAHALVEIIKSRSRQRNFQLLIITHDEDFVELLGRSSYIEHFYRIRKNQDQNSEITKCSISSLSAYVH</sequence>
<keyword evidence="6 19" id="KW-0479">Metal-binding</keyword>
<dbReference type="AlphaFoldDB" id="A0A672FPS0"/>
<evidence type="ECO:0000256" key="19">
    <source>
        <dbReference type="PROSITE-ProRule" id="PRU00471"/>
    </source>
</evidence>
<evidence type="ECO:0000256" key="3">
    <source>
        <dbReference type="ARBA" id="ARBA00004574"/>
    </source>
</evidence>
<name>A0A672FPS0_SALFA</name>
<dbReference type="GO" id="GO:0030870">
    <property type="term" value="C:Mre11 complex"/>
    <property type="evidence" value="ECO:0007669"/>
    <property type="project" value="InterPro"/>
</dbReference>
<keyword evidence="8" id="KW-0227">DNA damage</keyword>
<comment type="catalytic activity">
    <reaction evidence="18">
        <text>ATP + H2O = ADP + phosphate + H(+)</text>
        <dbReference type="Rhea" id="RHEA:13065"/>
        <dbReference type="ChEBI" id="CHEBI:15377"/>
        <dbReference type="ChEBI" id="CHEBI:15378"/>
        <dbReference type="ChEBI" id="CHEBI:30616"/>
        <dbReference type="ChEBI" id="CHEBI:43474"/>
        <dbReference type="ChEBI" id="CHEBI:456216"/>
    </reaction>
</comment>
<dbReference type="GO" id="GO:0005524">
    <property type="term" value="F:ATP binding"/>
    <property type="evidence" value="ECO:0007669"/>
    <property type="project" value="UniProtKB-KW"/>
</dbReference>
<dbReference type="GO" id="GO:0046872">
    <property type="term" value="F:metal ion binding"/>
    <property type="evidence" value="ECO:0007669"/>
    <property type="project" value="UniProtKB-UniRule"/>
</dbReference>
<evidence type="ECO:0000256" key="15">
    <source>
        <dbReference type="ARBA" id="ARBA00023204"/>
    </source>
</evidence>
<reference evidence="22" key="3">
    <citation type="submission" date="2025-09" db="UniProtKB">
        <authorList>
            <consortium name="Ensembl"/>
        </authorList>
    </citation>
    <scope>IDENTIFICATION</scope>
</reference>
<keyword evidence="13" id="KW-0779">Telomere</keyword>
<evidence type="ECO:0000256" key="20">
    <source>
        <dbReference type="SAM" id="Coils"/>
    </source>
</evidence>
<evidence type="ECO:0000256" key="6">
    <source>
        <dbReference type="ARBA" id="ARBA00022723"/>
    </source>
</evidence>
<dbReference type="GO" id="GO:0006302">
    <property type="term" value="P:double-strand break repair"/>
    <property type="evidence" value="ECO:0007669"/>
    <property type="project" value="InterPro"/>
</dbReference>
<evidence type="ECO:0000256" key="18">
    <source>
        <dbReference type="ARBA" id="ARBA00049360"/>
    </source>
</evidence>
<reference evidence="22" key="1">
    <citation type="submission" date="2019-06" db="EMBL/GenBank/DDBJ databases">
        <authorList>
            <consortium name="Wellcome Sanger Institute Data Sharing"/>
        </authorList>
    </citation>
    <scope>NUCLEOTIDE SEQUENCE [LARGE SCALE GENOMIC DNA]</scope>
</reference>
<feature type="coiled-coil region" evidence="20">
    <location>
        <begin position="373"/>
        <end position="407"/>
    </location>
</feature>
<dbReference type="PANTHER" id="PTHR18867">
    <property type="entry name" value="RAD50"/>
    <property type="match status" value="1"/>
</dbReference>
<evidence type="ECO:0000256" key="7">
    <source>
        <dbReference type="ARBA" id="ARBA00022741"/>
    </source>
</evidence>
<keyword evidence="15" id="KW-0234">DNA repair</keyword>
<feature type="binding site" evidence="19">
    <location>
        <position position="656"/>
    </location>
    <ligand>
        <name>Zn(2+)</name>
        <dbReference type="ChEBI" id="CHEBI:29105"/>
    </ligand>
</feature>
<evidence type="ECO:0000256" key="13">
    <source>
        <dbReference type="ARBA" id="ARBA00022895"/>
    </source>
</evidence>
<feature type="coiled-coil region" evidence="20">
    <location>
        <begin position="559"/>
        <end position="634"/>
    </location>
</feature>
<dbReference type="NCBIfam" id="TIGR00606">
    <property type="entry name" value="rad50"/>
    <property type="match status" value="1"/>
</dbReference>
<feature type="coiled-coil region" evidence="20">
    <location>
        <begin position="175"/>
        <end position="205"/>
    </location>
</feature>
<dbReference type="SUPFAM" id="SSF75712">
    <property type="entry name" value="Rad50 coiled-coil Zn hook"/>
    <property type="match status" value="1"/>
</dbReference>
<keyword evidence="14 20" id="KW-0175">Coiled coil</keyword>
<evidence type="ECO:0000259" key="21">
    <source>
        <dbReference type="PROSITE" id="PS51131"/>
    </source>
</evidence>
<keyword evidence="11" id="KW-0067">ATP-binding</keyword>